<dbReference type="GO" id="GO:0005524">
    <property type="term" value="F:ATP binding"/>
    <property type="evidence" value="ECO:0007669"/>
    <property type="project" value="UniProtKB-KW"/>
</dbReference>
<dbReference type="SMART" id="SM00487">
    <property type="entry name" value="DEXDc"/>
    <property type="match status" value="1"/>
</dbReference>
<dbReference type="PROSITE" id="PS51192">
    <property type="entry name" value="HELICASE_ATP_BIND_1"/>
    <property type="match status" value="1"/>
</dbReference>
<reference evidence="6" key="1">
    <citation type="submission" date="2018-10" db="EMBL/GenBank/DDBJ databases">
        <title>Hidden diversity of soil giant viruses.</title>
        <authorList>
            <person name="Schulz F."/>
            <person name="Alteio L."/>
            <person name="Goudeau D."/>
            <person name="Ryan E.M."/>
            <person name="Malmstrom R.R."/>
            <person name="Blanchard J."/>
            <person name="Woyke T."/>
        </authorList>
    </citation>
    <scope>NUCLEOTIDE SEQUENCE</scope>
    <source>
        <strain evidence="6">SAV1</strain>
    </source>
</reference>
<keyword evidence="2" id="KW-0378">Hydrolase</keyword>
<dbReference type="GO" id="GO:0003677">
    <property type="term" value="F:DNA binding"/>
    <property type="evidence" value="ECO:0007669"/>
    <property type="project" value="InterPro"/>
</dbReference>
<organism evidence="6">
    <name type="scientific">Satyrvirus sp</name>
    <dbReference type="NCBI Taxonomy" id="2487771"/>
    <lineage>
        <taxon>Viruses</taxon>
        <taxon>Varidnaviria</taxon>
        <taxon>Bamfordvirae</taxon>
        <taxon>Nucleocytoviricota</taxon>
        <taxon>Megaviricetes</taxon>
        <taxon>Imitervirales</taxon>
        <taxon>Mimiviridae</taxon>
        <taxon>Megamimivirinae</taxon>
    </lineage>
</organism>
<feature type="domain" description="Helicase ATP-binding" evidence="5">
    <location>
        <begin position="113"/>
        <end position="241"/>
    </location>
</feature>
<dbReference type="CDD" id="cd18785">
    <property type="entry name" value="SF2_C"/>
    <property type="match status" value="1"/>
</dbReference>
<dbReference type="InterPro" id="IPR027417">
    <property type="entry name" value="P-loop_NTPase"/>
</dbReference>
<evidence type="ECO:0000256" key="3">
    <source>
        <dbReference type="ARBA" id="ARBA00022806"/>
    </source>
</evidence>
<keyword evidence="4" id="KW-0067">ATP-binding</keyword>
<evidence type="ECO:0000259" key="5">
    <source>
        <dbReference type="PROSITE" id="PS51192"/>
    </source>
</evidence>
<dbReference type="Pfam" id="PF04851">
    <property type="entry name" value="ResIII"/>
    <property type="match status" value="1"/>
</dbReference>
<dbReference type="SUPFAM" id="SSF52540">
    <property type="entry name" value="P-loop containing nucleoside triphosphate hydrolases"/>
    <property type="match status" value="2"/>
</dbReference>
<dbReference type="InterPro" id="IPR001650">
    <property type="entry name" value="Helicase_C-like"/>
</dbReference>
<gene>
    <name evidence="6" type="ORF">Satyrvirus2_44</name>
</gene>
<proteinExistence type="predicted"/>
<keyword evidence="1" id="KW-0547">Nucleotide-binding</keyword>
<protein>
    <submittedName>
        <fullName evidence="6">Putative ATP-dependent RNA helicase</fullName>
    </submittedName>
</protein>
<dbReference type="Pfam" id="PF00271">
    <property type="entry name" value="Helicase_C"/>
    <property type="match status" value="1"/>
</dbReference>
<dbReference type="GO" id="GO:0004386">
    <property type="term" value="F:helicase activity"/>
    <property type="evidence" value="ECO:0007669"/>
    <property type="project" value="UniProtKB-KW"/>
</dbReference>
<dbReference type="InterPro" id="IPR006935">
    <property type="entry name" value="Helicase/UvrB_N"/>
</dbReference>
<dbReference type="EMBL" id="MK072438">
    <property type="protein sequence ID" value="AYV85033.1"/>
    <property type="molecule type" value="Genomic_DNA"/>
</dbReference>
<dbReference type="PANTHER" id="PTHR11274:SF0">
    <property type="entry name" value="GENERAL TRANSCRIPTION AND DNA REPAIR FACTOR IIH HELICASE SUBUNIT XPB"/>
    <property type="match status" value="1"/>
</dbReference>
<evidence type="ECO:0000256" key="1">
    <source>
        <dbReference type="ARBA" id="ARBA00022741"/>
    </source>
</evidence>
<evidence type="ECO:0000256" key="2">
    <source>
        <dbReference type="ARBA" id="ARBA00022801"/>
    </source>
</evidence>
<evidence type="ECO:0000256" key="4">
    <source>
        <dbReference type="ARBA" id="ARBA00022840"/>
    </source>
</evidence>
<dbReference type="InterPro" id="IPR014001">
    <property type="entry name" value="Helicase_ATP-bd"/>
</dbReference>
<keyword evidence="3 6" id="KW-0347">Helicase</keyword>
<accession>A0A3G5AGL5</accession>
<dbReference type="GO" id="GO:0016787">
    <property type="term" value="F:hydrolase activity"/>
    <property type="evidence" value="ECO:0007669"/>
    <property type="project" value="UniProtKB-KW"/>
</dbReference>
<dbReference type="InterPro" id="IPR050615">
    <property type="entry name" value="ATP-dep_DNA_Helicase"/>
</dbReference>
<dbReference type="Gene3D" id="3.40.50.300">
    <property type="entry name" value="P-loop containing nucleotide triphosphate hydrolases"/>
    <property type="match status" value="2"/>
</dbReference>
<name>A0A3G5AGL5_9VIRU</name>
<sequence>MSPLNNEINKKITRFGYVLNKKSVDDKILNEIKKDLTVKPFRSGNFGKFCKKDESFPLYVENGDYIGIPKYYGLDKLGKPDINKLDLYNYPKYDMNYLGKLRPIQESNVDKVCKGLDNGGGGLLLAQCGSGKTNMAIYIACKYKLKTLFIVHKTFLKNQAIDRIKSVTNIKKVGIIQRKTIEIDHPFVVAMVQSLARIDYNDEIFKDFGMIIIDEVHHMGARNFSKVYQKMSARYMLGISAERRRNDGLYKIINWYMGPILHEEPQKPNDRVIVKKFFYKTSNQNRSEVIINKYTKEPDRSTMITNLVYIKRRNRFIIKLIKKLFDQGKNILCLSGRIAQVNLFYKLLNENKYLKGNVGKYIGKMSEKDLDISGKKQVILGSYSMAEEGLDIENLNVVILCTPKSAIKQSVGRILRKEIYEEHPIVIDIVDVCNHIFKSQSNTRNQHYNKQKYNIQEFKVCDFHSDGFEYWTDLNFIDKSLLKIPKESSTKKFPEKSFPEKSFIGPIDYSTIDFLDD</sequence>
<dbReference type="PANTHER" id="PTHR11274">
    <property type="entry name" value="RAD25/XP-B DNA REPAIR HELICASE"/>
    <property type="match status" value="1"/>
</dbReference>
<evidence type="ECO:0000313" key="6">
    <source>
        <dbReference type="EMBL" id="AYV85033.1"/>
    </source>
</evidence>